<sequence length="335" mass="38225">MPTVRPFSAEQSRLLVNLRQRYEVWRDAERELARLPYDLRRKTVNGRDYLYRIFDRGGNGKSLGPMDEANTHQFEEYHAAKTALKARIAGLRPALAESAALYRALRLPLLSSDAGPILRECDRRELLDGTLMVVGTNAIAAYMVEANGMIALPDETEDFDLAWVREADCANEDLVWSMLKAVDSTFTINTERDFQARNAKAYEVELLVAPSRYTALGNTDRPRPMPLPEQEWLLLGRPVDQVVGCRDGSPARIVAPDPRWFALHKLWMSMQAKRNPLKRPKDEAQGYALLEAVKIAMPHYPLDEAFRSEIPNELEPMMQAWEQRNTPMTRPASDW</sequence>
<dbReference type="STRING" id="428990.SAMN06295987_10349"/>
<reference evidence="3" key="1">
    <citation type="submission" date="2017-02" db="EMBL/GenBank/DDBJ databases">
        <authorList>
            <person name="Varghese N."/>
            <person name="Submissions S."/>
        </authorList>
    </citation>
    <scope>NUCLEOTIDE SEQUENCE [LARGE SCALE GENOMIC DNA]</scope>
    <source>
        <strain evidence="3">SM117</strain>
    </source>
</reference>
<dbReference type="EMBL" id="FVZE01000003">
    <property type="protein sequence ID" value="SLJ99169.1"/>
    <property type="molecule type" value="Genomic_DNA"/>
</dbReference>
<gene>
    <name evidence="2" type="ORF">SAMN06295987_10349</name>
</gene>
<organism evidence="2 3">
    <name type="scientific">Novosphingobium mathurense</name>
    <dbReference type="NCBI Taxonomy" id="428990"/>
    <lineage>
        <taxon>Bacteria</taxon>
        <taxon>Pseudomonadati</taxon>
        <taxon>Pseudomonadota</taxon>
        <taxon>Alphaproteobacteria</taxon>
        <taxon>Sphingomonadales</taxon>
        <taxon>Sphingomonadaceae</taxon>
        <taxon>Novosphingobium</taxon>
    </lineage>
</organism>
<evidence type="ECO:0000313" key="3">
    <source>
        <dbReference type="Proteomes" id="UP000190989"/>
    </source>
</evidence>
<dbReference type="AlphaFoldDB" id="A0A1U6HTW3"/>
<dbReference type="InterPro" id="IPR058575">
    <property type="entry name" value="NTP_transf_8_dom"/>
</dbReference>
<dbReference type="RefSeq" id="WP_079730425.1">
    <property type="nucleotide sequence ID" value="NZ_FVZE01000003.1"/>
</dbReference>
<dbReference type="Proteomes" id="UP000190989">
    <property type="component" value="Unassembled WGS sequence"/>
</dbReference>
<dbReference type="Pfam" id="PF12281">
    <property type="entry name" value="NTP_transf_8"/>
    <property type="match status" value="1"/>
</dbReference>
<keyword evidence="3" id="KW-1185">Reference proteome</keyword>
<evidence type="ECO:0000259" key="1">
    <source>
        <dbReference type="Pfam" id="PF12281"/>
    </source>
</evidence>
<evidence type="ECO:0000313" key="2">
    <source>
        <dbReference type="EMBL" id="SLJ99169.1"/>
    </source>
</evidence>
<protein>
    <recommendedName>
        <fullName evidence="1">Nucleotidyltransferase-like domain-containing protein</fullName>
    </recommendedName>
</protein>
<proteinExistence type="predicted"/>
<feature type="domain" description="Nucleotidyltransferase-like" evidence="1">
    <location>
        <begin position="114"/>
        <end position="309"/>
    </location>
</feature>
<name>A0A1U6HTW3_9SPHN</name>
<accession>A0A1U6HTW3</accession>